<comment type="caution">
    <text evidence="2">The sequence shown here is derived from an EMBL/GenBank/DDBJ whole genome shotgun (WGS) entry which is preliminary data.</text>
</comment>
<feature type="region of interest" description="Disordered" evidence="1">
    <location>
        <begin position="84"/>
        <end position="105"/>
    </location>
</feature>
<dbReference type="Gene3D" id="1.10.287.1060">
    <property type="entry name" value="ESAT-6-like"/>
    <property type="match status" value="1"/>
</dbReference>
<dbReference type="InterPro" id="IPR036689">
    <property type="entry name" value="ESAT-6-like_sf"/>
</dbReference>
<proteinExistence type="predicted"/>
<dbReference type="InterPro" id="IPR010310">
    <property type="entry name" value="T7SS_ESAT-6-like"/>
</dbReference>
<accession>A0A2T0TDE8</accession>
<evidence type="ECO:0000256" key="1">
    <source>
        <dbReference type="SAM" id="MobiDB-lite"/>
    </source>
</evidence>
<reference evidence="2 3" key="1">
    <citation type="submission" date="2018-03" db="EMBL/GenBank/DDBJ databases">
        <title>Genomic Encyclopedia of Archaeal and Bacterial Type Strains, Phase II (KMG-II): from individual species to whole genera.</title>
        <authorList>
            <person name="Goeker M."/>
        </authorList>
    </citation>
    <scope>NUCLEOTIDE SEQUENCE [LARGE SCALE GENOMIC DNA]</scope>
    <source>
        <strain evidence="2 3">DSM 44720</strain>
    </source>
</reference>
<feature type="compositionally biased region" description="Polar residues" evidence="1">
    <location>
        <begin position="94"/>
        <end position="105"/>
    </location>
</feature>
<organism evidence="2 3">
    <name type="scientific">Umezawaea tangerina</name>
    <dbReference type="NCBI Taxonomy" id="84725"/>
    <lineage>
        <taxon>Bacteria</taxon>
        <taxon>Bacillati</taxon>
        <taxon>Actinomycetota</taxon>
        <taxon>Actinomycetes</taxon>
        <taxon>Pseudonocardiales</taxon>
        <taxon>Pseudonocardiaceae</taxon>
        <taxon>Umezawaea</taxon>
    </lineage>
</organism>
<gene>
    <name evidence="2" type="ORF">CLV43_103434</name>
</gene>
<evidence type="ECO:0000313" key="2">
    <source>
        <dbReference type="EMBL" id="PRY43687.1"/>
    </source>
</evidence>
<keyword evidence="3" id="KW-1185">Reference proteome</keyword>
<dbReference type="RefSeq" id="WP_106187226.1">
    <property type="nucleotide sequence ID" value="NZ_PVTF01000003.1"/>
</dbReference>
<dbReference type="EMBL" id="PVTF01000003">
    <property type="protein sequence ID" value="PRY43687.1"/>
    <property type="molecule type" value="Genomic_DNA"/>
</dbReference>
<sequence length="105" mass="10767">MTGGGFEVDVQGLRQGGTQFSSAADALDGVFRTLDSALSGEGQCWGGDESGQTFAKDYVPNAKATADAFKNLTTALGDIRTGIDQSADAYEGSDQGNSAGISKTY</sequence>
<dbReference type="SUPFAM" id="SSF140453">
    <property type="entry name" value="EsxAB dimer-like"/>
    <property type="match status" value="1"/>
</dbReference>
<name>A0A2T0TDE8_9PSEU</name>
<dbReference type="Proteomes" id="UP000239494">
    <property type="component" value="Unassembled WGS sequence"/>
</dbReference>
<protein>
    <submittedName>
        <fullName evidence="2">Uncharacterized protein YukE</fullName>
    </submittedName>
</protein>
<evidence type="ECO:0000313" key="3">
    <source>
        <dbReference type="Proteomes" id="UP000239494"/>
    </source>
</evidence>
<dbReference type="Pfam" id="PF06013">
    <property type="entry name" value="WXG100"/>
    <property type="match status" value="1"/>
</dbReference>
<dbReference type="AlphaFoldDB" id="A0A2T0TDE8"/>